<dbReference type="InterPro" id="IPR020084">
    <property type="entry name" value="NUDIX_hydrolase_CS"/>
</dbReference>
<dbReference type="InterPro" id="IPR020476">
    <property type="entry name" value="Nudix_hydrolase"/>
</dbReference>
<evidence type="ECO:0000313" key="4">
    <source>
        <dbReference type="EMBL" id="PAU94374.1"/>
    </source>
</evidence>
<organism evidence="4 5">
    <name type="scientific">Fodinibius salipaludis</name>
    <dbReference type="NCBI Taxonomy" id="2032627"/>
    <lineage>
        <taxon>Bacteria</taxon>
        <taxon>Pseudomonadati</taxon>
        <taxon>Balneolota</taxon>
        <taxon>Balneolia</taxon>
        <taxon>Balneolales</taxon>
        <taxon>Balneolaceae</taxon>
        <taxon>Fodinibius</taxon>
    </lineage>
</organism>
<dbReference type="AlphaFoldDB" id="A0A2A2GBL8"/>
<dbReference type="Proteomes" id="UP000218831">
    <property type="component" value="Unassembled WGS sequence"/>
</dbReference>
<proteinExistence type="inferred from homology"/>
<evidence type="ECO:0000313" key="5">
    <source>
        <dbReference type="Proteomes" id="UP000218831"/>
    </source>
</evidence>
<dbReference type="PROSITE" id="PS51462">
    <property type="entry name" value="NUDIX"/>
    <property type="match status" value="1"/>
</dbReference>
<dbReference type="SUPFAM" id="SSF55811">
    <property type="entry name" value="Nudix"/>
    <property type="match status" value="1"/>
</dbReference>
<dbReference type="InterPro" id="IPR015797">
    <property type="entry name" value="NUDIX_hydrolase-like_dom_sf"/>
</dbReference>
<evidence type="ECO:0000259" key="3">
    <source>
        <dbReference type="PROSITE" id="PS51462"/>
    </source>
</evidence>
<dbReference type="EMBL" id="NSKE01000004">
    <property type="protein sequence ID" value="PAU94374.1"/>
    <property type="molecule type" value="Genomic_DNA"/>
</dbReference>
<dbReference type="PRINTS" id="PR00502">
    <property type="entry name" value="NUDIXFAMILY"/>
</dbReference>
<evidence type="ECO:0000256" key="2">
    <source>
        <dbReference type="RuleBase" id="RU003476"/>
    </source>
</evidence>
<dbReference type="CDD" id="cd03673">
    <property type="entry name" value="NUDIX_Ap6A_hydrolase"/>
    <property type="match status" value="1"/>
</dbReference>
<sequence length="148" mass="16614">MAIIEPVTAAGGVVFKSKDNSDPSVLSIFRRGVWDLPKGKLEEGETIKECAVREVAEEVGVSALPEIIFPLPETYHEYEQGGIHFGKSTHWFGMQFPDDVELTFTPQTEEGIEKVSWISLKKAQTLVGFENLSKVLKGFEQKYRQHTT</sequence>
<dbReference type="InterPro" id="IPR000086">
    <property type="entry name" value="NUDIX_hydrolase_dom"/>
</dbReference>
<evidence type="ECO:0000256" key="1">
    <source>
        <dbReference type="ARBA" id="ARBA00022801"/>
    </source>
</evidence>
<keyword evidence="5" id="KW-1185">Reference proteome</keyword>
<dbReference type="Pfam" id="PF00293">
    <property type="entry name" value="NUDIX"/>
    <property type="match status" value="1"/>
</dbReference>
<comment type="similarity">
    <text evidence="2">Belongs to the Nudix hydrolase family.</text>
</comment>
<gene>
    <name evidence="4" type="ORF">CK503_06100</name>
</gene>
<dbReference type="PANTHER" id="PTHR21340:SF0">
    <property type="entry name" value="BIS(5'-NUCLEOSYL)-TETRAPHOSPHATASE [ASYMMETRICAL]"/>
    <property type="match status" value="1"/>
</dbReference>
<comment type="caution">
    <text evidence="4">The sequence shown here is derived from an EMBL/GenBank/DDBJ whole genome shotgun (WGS) entry which is preliminary data.</text>
</comment>
<protein>
    <recommendedName>
        <fullName evidence="3">Nudix hydrolase domain-containing protein</fullName>
    </recommendedName>
</protein>
<dbReference type="RefSeq" id="WP_095605915.1">
    <property type="nucleotide sequence ID" value="NZ_NSKE01000004.1"/>
</dbReference>
<name>A0A2A2GBL8_9BACT</name>
<feature type="domain" description="Nudix hydrolase" evidence="3">
    <location>
        <begin position="5"/>
        <end position="140"/>
    </location>
</feature>
<dbReference type="PANTHER" id="PTHR21340">
    <property type="entry name" value="DIADENOSINE 5,5-P1,P4-TETRAPHOSPHATE PYROPHOSPHOHYDROLASE MUTT"/>
    <property type="match status" value="1"/>
</dbReference>
<dbReference type="OrthoDB" id="9816289at2"/>
<dbReference type="InterPro" id="IPR051325">
    <property type="entry name" value="Nudix_hydrolase_domain"/>
</dbReference>
<dbReference type="Gene3D" id="3.90.79.10">
    <property type="entry name" value="Nucleoside Triphosphate Pyrophosphohydrolase"/>
    <property type="match status" value="1"/>
</dbReference>
<dbReference type="GO" id="GO:0004081">
    <property type="term" value="F:bis(5'-nucleosyl)-tetraphosphatase (asymmetrical) activity"/>
    <property type="evidence" value="ECO:0007669"/>
    <property type="project" value="TreeGrafter"/>
</dbReference>
<keyword evidence="1 2" id="KW-0378">Hydrolase</keyword>
<dbReference type="PROSITE" id="PS00893">
    <property type="entry name" value="NUDIX_BOX"/>
    <property type="match status" value="1"/>
</dbReference>
<dbReference type="GO" id="GO:0006167">
    <property type="term" value="P:AMP biosynthetic process"/>
    <property type="evidence" value="ECO:0007669"/>
    <property type="project" value="TreeGrafter"/>
</dbReference>
<reference evidence="4 5" key="1">
    <citation type="submission" date="2017-08" db="EMBL/GenBank/DDBJ databases">
        <title>Aliifodinibius alkalisoli sp. nov., isolated from saline alkaline soil.</title>
        <authorList>
            <person name="Liu D."/>
            <person name="Zhang G."/>
        </authorList>
    </citation>
    <scope>NUCLEOTIDE SEQUENCE [LARGE SCALE GENOMIC DNA]</scope>
    <source>
        <strain evidence="4 5">WN023</strain>
    </source>
</reference>
<accession>A0A2A2GBL8</accession>
<dbReference type="GO" id="GO:0006754">
    <property type="term" value="P:ATP biosynthetic process"/>
    <property type="evidence" value="ECO:0007669"/>
    <property type="project" value="TreeGrafter"/>
</dbReference>